<accession>A0AC35FX58</accession>
<sequence>MIKVIFIGLIFLFVFLGLTNATHCHSTDVAPRKQKLSLGVLLPETHRKLLEPYIKLALYHVHTTPNILPNYCIDLIFKDTQCKTSLGMKSLFDLMSIEQRPFALFGDVCTNVNEPVAMASKYWDILQLSYAETHAKFSSADAKDQYPTFFRMIPGDRNLIAARCHLLLSYNWTRVGTIKQSDDPRYALPHEKLTTTLENVYNIRVIYTAGISVDQEHNIGYELEELKRRDARIIIADFSPDLAIKTFCEAYQKEMYGINYVWILHGYHQNNWWKYTESTNCTVEEIEKVLQGHFALAFAPQRPDSNKAITSNKTVKEIKEELKALCDRRRCQYDAYSAYAYDGIWTLALALNSTLQTTLDVSPDLTSTKLLKALSQTSFEGVTGKVKFDHNERLGIAFIEQWWNGSYHNIGYYDNANEKFTIESTFEWIPPLDATVVIREKQYISYFLFAIMSSFSLFGVLLALFFLFFNIKYRNHRFIKMSSPNMNNMIIAGSICTYVSVFLLGIDTRNVSEVFFEKLCYAKTWVLSIGFTLAFGSMFSKTWRVHSIFTNIRKDKKAIKDYQLFMIVALIMAIDAVILGLWAVISPFKYSITDHEAFVSKNYLVIPQLERCQSDYSIFFQVVFYVIKGMLMIFGCFLAWETRAVNVPALNDSKYIGMSVYNVVVMCVIGLSLAFILQERVNEAFALTSFFIIFCTTLTLSLVFVPKIIELVRTPRGTEQQRYRKGMMKSMVGKNGTDNLQRQLSMVVEGIKDKICRIEEENLRLHQILITKSAELWDHLEKLRQLGESVKDQKGTRNLCCVGVMPSNLPAGNNEINSRKSTNDNMPTISEMKAFDSSGGTDSIPLKNDNCEEINEENEPLILDELTSSNCSEIRNDGCANPGLLSTMVRTKQEGWPWLDPTEHTTML</sequence>
<evidence type="ECO:0000313" key="1">
    <source>
        <dbReference type="Proteomes" id="UP000887580"/>
    </source>
</evidence>
<protein>
    <submittedName>
        <fullName evidence="2">G-protein coupled receptors family 3 profile domain-containing protein</fullName>
    </submittedName>
</protein>
<name>A0AC35FX58_9BILA</name>
<organism evidence="1 2">
    <name type="scientific">Panagrolaimus sp. PS1159</name>
    <dbReference type="NCBI Taxonomy" id="55785"/>
    <lineage>
        <taxon>Eukaryota</taxon>
        <taxon>Metazoa</taxon>
        <taxon>Ecdysozoa</taxon>
        <taxon>Nematoda</taxon>
        <taxon>Chromadorea</taxon>
        <taxon>Rhabditida</taxon>
        <taxon>Tylenchina</taxon>
        <taxon>Panagrolaimomorpha</taxon>
        <taxon>Panagrolaimoidea</taxon>
        <taxon>Panagrolaimidae</taxon>
        <taxon>Panagrolaimus</taxon>
    </lineage>
</organism>
<proteinExistence type="predicted"/>
<evidence type="ECO:0000313" key="2">
    <source>
        <dbReference type="WBParaSite" id="PS1159_v2.g21302.t1"/>
    </source>
</evidence>
<dbReference type="Proteomes" id="UP000887580">
    <property type="component" value="Unplaced"/>
</dbReference>
<reference evidence="2" key="1">
    <citation type="submission" date="2022-11" db="UniProtKB">
        <authorList>
            <consortium name="WormBaseParasite"/>
        </authorList>
    </citation>
    <scope>IDENTIFICATION</scope>
</reference>
<dbReference type="WBParaSite" id="PS1159_v2.g21302.t1">
    <property type="protein sequence ID" value="PS1159_v2.g21302.t1"/>
    <property type="gene ID" value="PS1159_v2.g21302"/>
</dbReference>